<dbReference type="Proteomes" id="UP000623440">
    <property type="component" value="Unassembled WGS sequence"/>
</dbReference>
<evidence type="ECO:0000313" key="8">
    <source>
        <dbReference type="EMBL" id="MBD2532372.1"/>
    </source>
</evidence>
<protein>
    <submittedName>
        <fullName evidence="8">Matrixin family metalloprotease</fullName>
    </submittedName>
</protein>
<evidence type="ECO:0000256" key="6">
    <source>
        <dbReference type="ARBA" id="ARBA00023049"/>
    </source>
</evidence>
<comment type="caution">
    <text evidence="8">The sequence shown here is derived from an EMBL/GenBank/DDBJ whole genome shotgun (WGS) entry which is preliminary data.</text>
</comment>
<dbReference type="Gene3D" id="2.150.10.10">
    <property type="entry name" value="Serralysin-like metalloprotease, C-terminal"/>
    <property type="match status" value="1"/>
</dbReference>
<dbReference type="SUPFAM" id="SSF55486">
    <property type="entry name" value="Metalloproteases ('zincins'), catalytic domain"/>
    <property type="match status" value="1"/>
</dbReference>
<dbReference type="RefSeq" id="WP_190943006.1">
    <property type="nucleotide sequence ID" value="NZ_JACJSI010000057.1"/>
</dbReference>
<reference evidence="8 9" key="1">
    <citation type="journal article" date="2020" name="ISME J.">
        <title>Comparative genomics reveals insights into cyanobacterial evolution and habitat adaptation.</title>
        <authorList>
            <person name="Chen M.Y."/>
            <person name="Teng W.K."/>
            <person name="Zhao L."/>
            <person name="Hu C.X."/>
            <person name="Zhou Y.K."/>
            <person name="Han B.P."/>
            <person name="Song L.R."/>
            <person name="Shu W.S."/>
        </authorList>
    </citation>
    <scope>NUCLEOTIDE SEQUENCE [LARGE SCALE GENOMIC DNA]</scope>
    <source>
        <strain evidence="8 9">FACHB-838</strain>
    </source>
</reference>
<dbReference type="InterPro" id="IPR011049">
    <property type="entry name" value="Serralysin-like_metalloprot_C"/>
</dbReference>
<dbReference type="PANTHER" id="PTHR10201">
    <property type="entry name" value="MATRIX METALLOPROTEINASE"/>
    <property type="match status" value="1"/>
</dbReference>
<dbReference type="InterPro" id="IPR021190">
    <property type="entry name" value="Pept_M10A"/>
</dbReference>
<evidence type="ECO:0000313" key="9">
    <source>
        <dbReference type="Proteomes" id="UP000623440"/>
    </source>
</evidence>
<dbReference type="InterPro" id="IPR001818">
    <property type="entry name" value="Pept_M10_metallopeptidase"/>
</dbReference>
<dbReference type="PANTHER" id="PTHR10201:SF323">
    <property type="entry name" value="MATRIX METALLOPROTEINASE-21"/>
    <property type="match status" value="1"/>
</dbReference>
<sequence>MLSAFTTKDAFLGILSETPVESVVFQGVSTTDLVPTFSTIKPAQDFNFSQSNLLVEPGTGEEQSLETSQAHADGIDLVHTPLEPENFRRSGSKWLQPSGKGTPITITYSYSNLLDGNLRGGLAVSTLTSAIEEALKLWATYAPLTFVERPDSGPPPSDNNYPGANHAKIRFGYHMIDGSSGNILAHAYNPSPSLSYGLAGDIHFDSSETWALKFTSNQVDILEVAVHEIGHALGLDHEPSTKDGGTNAIMNPTAVNRYSGLGSAFLYDDDIKGIRDIYGTGVGSVNPLRRIYGTPKNDNIIGTPGNEIIYAFAGNDTLDGGLGEDTGDYSSATQGINVT</sequence>
<evidence type="ECO:0000256" key="4">
    <source>
        <dbReference type="ARBA" id="ARBA00022801"/>
    </source>
</evidence>
<dbReference type="GO" id="GO:0008237">
    <property type="term" value="F:metallopeptidase activity"/>
    <property type="evidence" value="ECO:0007669"/>
    <property type="project" value="UniProtKB-KW"/>
</dbReference>
<comment type="similarity">
    <text evidence="1">Belongs to the peptidase M10B family.</text>
</comment>
<dbReference type="InterPro" id="IPR006026">
    <property type="entry name" value="Peptidase_Metallo"/>
</dbReference>
<dbReference type="SUPFAM" id="SSF51120">
    <property type="entry name" value="beta-Roll"/>
    <property type="match status" value="1"/>
</dbReference>
<keyword evidence="6 8" id="KW-0482">Metalloprotease</keyword>
<evidence type="ECO:0000256" key="3">
    <source>
        <dbReference type="ARBA" id="ARBA00022723"/>
    </source>
</evidence>
<evidence type="ECO:0000259" key="7">
    <source>
        <dbReference type="SMART" id="SM00235"/>
    </source>
</evidence>
<gene>
    <name evidence="8" type="ORF">H6G97_23445</name>
</gene>
<organism evidence="8 9">
    <name type="scientific">Nostoc flagelliforme FACHB-838</name>
    <dbReference type="NCBI Taxonomy" id="2692904"/>
    <lineage>
        <taxon>Bacteria</taxon>
        <taxon>Bacillati</taxon>
        <taxon>Cyanobacteriota</taxon>
        <taxon>Cyanophyceae</taxon>
        <taxon>Nostocales</taxon>
        <taxon>Nostocaceae</taxon>
        <taxon>Nostoc</taxon>
    </lineage>
</organism>
<evidence type="ECO:0000256" key="2">
    <source>
        <dbReference type="ARBA" id="ARBA00022670"/>
    </source>
</evidence>
<accession>A0ABR8DSE6</accession>
<keyword evidence="4" id="KW-0378">Hydrolase</keyword>
<dbReference type="Pfam" id="PF00353">
    <property type="entry name" value="HemolysinCabind"/>
    <property type="match status" value="1"/>
</dbReference>
<name>A0ABR8DSE6_9NOSO</name>
<feature type="non-terminal residue" evidence="8">
    <location>
        <position position="339"/>
    </location>
</feature>
<evidence type="ECO:0000256" key="1">
    <source>
        <dbReference type="ARBA" id="ARBA00009490"/>
    </source>
</evidence>
<dbReference type="Pfam" id="PF00413">
    <property type="entry name" value="Peptidase_M10"/>
    <property type="match status" value="1"/>
</dbReference>
<evidence type="ECO:0000256" key="5">
    <source>
        <dbReference type="ARBA" id="ARBA00022833"/>
    </source>
</evidence>
<dbReference type="EMBL" id="JACJSI010000057">
    <property type="protein sequence ID" value="MBD2532372.1"/>
    <property type="molecule type" value="Genomic_DNA"/>
</dbReference>
<keyword evidence="5" id="KW-0862">Zinc</keyword>
<dbReference type="PRINTS" id="PR00138">
    <property type="entry name" value="MATRIXIN"/>
</dbReference>
<dbReference type="InterPro" id="IPR001343">
    <property type="entry name" value="Hemolysn_Ca-bd"/>
</dbReference>
<dbReference type="InterPro" id="IPR024079">
    <property type="entry name" value="MetalloPept_cat_dom_sf"/>
</dbReference>
<keyword evidence="9" id="KW-1185">Reference proteome</keyword>
<keyword evidence="2" id="KW-0645">Protease</keyword>
<dbReference type="SMART" id="SM00235">
    <property type="entry name" value="ZnMc"/>
    <property type="match status" value="1"/>
</dbReference>
<dbReference type="Gene3D" id="3.40.390.10">
    <property type="entry name" value="Collagenase (Catalytic Domain)"/>
    <property type="match status" value="1"/>
</dbReference>
<keyword evidence="3" id="KW-0479">Metal-binding</keyword>
<feature type="domain" description="Peptidase metallopeptidase" evidence="7">
    <location>
        <begin position="99"/>
        <end position="280"/>
    </location>
</feature>
<proteinExistence type="inferred from homology"/>